<gene>
    <name evidence="1" type="ORF">NCTC7911_01196</name>
</gene>
<dbReference type="EMBL" id="UGQC01000001">
    <property type="protein sequence ID" value="STY99817.1"/>
    <property type="molecule type" value="Genomic_DNA"/>
</dbReference>
<dbReference type="GO" id="GO:0030430">
    <property type="term" value="C:host cell cytoplasm"/>
    <property type="evidence" value="ECO:0007669"/>
    <property type="project" value="InterPro"/>
</dbReference>
<dbReference type="InterPro" id="IPR006487">
    <property type="entry name" value="Phage_lambda_L"/>
</dbReference>
<evidence type="ECO:0000313" key="1">
    <source>
        <dbReference type="EMBL" id="STY99817.1"/>
    </source>
</evidence>
<dbReference type="AlphaFoldDB" id="A0A378QFZ3"/>
<sequence length="227" mass="25186">MSFNSRVEQSVVQGFITLYELDATKLGGEIYRFHGHNHDQNGGVITWQGNEYQAIAITADGLEVRSDGKASTPSLTVHNDIGGVPQALRYLCLRYGDFAGAKLKVIHTLAEFLDSSDDEHYKVQHWYIEQKTSETNATTTFELSNPVDFEGQKIPVRQITSYCHEAVCGRYRGEACGYTGTARFTIDGKPTDDPEQDRCGGRLSDCMLRFGKNAELPFAGYPASNLT</sequence>
<dbReference type="NCBIfam" id="TIGR01600">
    <property type="entry name" value="phage_tail_L"/>
    <property type="match status" value="1"/>
</dbReference>
<reference evidence="1 2" key="1">
    <citation type="submission" date="2018-06" db="EMBL/GenBank/DDBJ databases">
        <authorList>
            <consortium name="Pathogen Informatics"/>
            <person name="Doyle S."/>
        </authorList>
    </citation>
    <scope>NUCLEOTIDE SEQUENCE [LARGE SCALE GENOMIC DNA]</scope>
    <source>
        <strain evidence="1 2">NCTC7911</strain>
    </source>
</reference>
<keyword evidence="2" id="KW-1185">Reference proteome</keyword>
<dbReference type="RefSeq" id="WP_115247516.1">
    <property type="nucleotide sequence ID" value="NZ_UGQC01000001.1"/>
</dbReference>
<dbReference type="Pfam" id="PF05100">
    <property type="entry name" value="Phage_tail_L"/>
    <property type="match status" value="1"/>
</dbReference>
<evidence type="ECO:0000313" key="2">
    <source>
        <dbReference type="Proteomes" id="UP000254107"/>
    </source>
</evidence>
<protein>
    <submittedName>
        <fullName evidence="1">Phage minor tail protein L</fullName>
    </submittedName>
</protein>
<dbReference type="GO" id="GO:0051536">
    <property type="term" value="F:iron-sulfur cluster binding"/>
    <property type="evidence" value="ECO:0007669"/>
    <property type="project" value="InterPro"/>
</dbReference>
<proteinExistence type="predicted"/>
<name>A0A378QFZ3_MORLA</name>
<dbReference type="GO" id="GO:0046718">
    <property type="term" value="P:symbiont entry into host cell"/>
    <property type="evidence" value="ECO:0007669"/>
    <property type="project" value="InterPro"/>
</dbReference>
<accession>A0A378QFZ3</accession>
<dbReference type="GeneID" id="302269805"/>
<organism evidence="1 2">
    <name type="scientific">Moraxella lacunata</name>
    <dbReference type="NCBI Taxonomy" id="477"/>
    <lineage>
        <taxon>Bacteria</taxon>
        <taxon>Pseudomonadati</taxon>
        <taxon>Pseudomonadota</taxon>
        <taxon>Gammaproteobacteria</taxon>
        <taxon>Moraxellales</taxon>
        <taxon>Moraxellaceae</taxon>
        <taxon>Moraxella</taxon>
    </lineage>
</organism>
<dbReference type="Proteomes" id="UP000254107">
    <property type="component" value="Unassembled WGS sequence"/>
</dbReference>